<gene>
    <name evidence="1" type="ORF">EVAR_43923_1</name>
</gene>
<organism evidence="1 2">
    <name type="scientific">Eumeta variegata</name>
    <name type="common">Bagworm moth</name>
    <name type="synonym">Eumeta japonica</name>
    <dbReference type="NCBI Taxonomy" id="151549"/>
    <lineage>
        <taxon>Eukaryota</taxon>
        <taxon>Metazoa</taxon>
        <taxon>Ecdysozoa</taxon>
        <taxon>Arthropoda</taxon>
        <taxon>Hexapoda</taxon>
        <taxon>Insecta</taxon>
        <taxon>Pterygota</taxon>
        <taxon>Neoptera</taxon>
        <taxon>Endopterygota</taxon>
        <taxon>Lepidoptera</taxon>
        <taxon>Glossata</taxon>
        <taxon>Ditrysia</taxon>
        <taxon>Tineoidea</taxon>
        <taxon>Psychidae</taxon>
        <taxon>Oiketicinae</taxon>
        <taxon>Eumeta</taxon>
    </lineage>
</organism>
<evidence type="ECO:0000313" key="1">
    <source>
        <dbReference type="EMBL" id="GBP52722.1"/>
    </source>
</evidence>
<dbReference type="Proteomes" id="UP000299102">
    <property type="component" value="Unassembled WGS sequence"/>
</dbReference>
<dbReference type="AlphaFoldDB" id="A0A4C1WQD1"/>
<sequence>MEKTEHGHGLSLVKLEYRRCSTLVLKIRLRRPQQQWGRVRLLYSETLVKTTIEANYVNKTIEFQSQFRFEGNASTNRPRNCSPNKLAVLFDISCVAIQLTEYNTFGGRSNRFSRYTTGFAYIEVT</sequence>
<keyword evidence="2" id="KW-1185">Reference proteome</keyword>
<proteinExistence type="predicted"/>
<comment type="caution">
    <text evidence="1">The sequence shown here is derived from an EMBL/GenBank/DDBJ whole genome shotgun (WGS) entry which is preliminary data.</text>
</comment>
<dbReference type="EMBL" id="BGZK01000608">
    <property type="protein sequence ID" value="GBP52722.1"/>
    <property type="molecule type" value="Genomic_DNA"/>
</dbReference>
<accession>A0A4C1WQD1</accession>
<protein>
    <submittedName>
        <fullName evidence="1">Uncharacterized protein</fullName>
    </submittedName>
</protein>
<evidence type="ECO:0000313" key="2">
    <source>
        <dbReference type="Proteomes" id="UP000299102"/>
    </source>
</evidence>
<reference evidence="1 2" key="1">
    <citation type="journal article" date="2019" name="Commun. Biol.">
        <title>The bagworm genome reveals a unique fibroin gene that provides high tensile strength.</title>
        <authorList>
            <person name="Kono N."/>
            <person name="Nakamura H."/>
            <person name="Ohtoshi R."/>
            <person name="Tomita M."/>
            <person name="Numata K."/>
            <person name="Arakawa K."/>
        </authorList>
    </citation>
    <scope>NUCLEOTIDE SEQUENCE [LARGE SCALE GENOMIC DNA]</scope>
</reference>
<name>A0A4C1WQD1_EUMVA</name>